<reference evidence="2 3" key="1">
    <citation type="submission" date="2018-06" db="EMBL/GenBank/DDBJ databases">
        <title>Streptomyces reniochalinae sp. nov. and Streptomyces diacarnus sp. nov. from marine sponges.</title>
        <authorList>
            <person name="Li L."/>
        </authorList>
    </citation>
    <scope>NUCLEOTIDE SEQUENCE [LARGE SCALE GENOMIC DNA]</scope>
    <source>
        <strain evidence="2 3">LHW50302</strain>
    </source>
</reference>
<feature type="compositionally biased region" description="Low complexity" evidence="1">
    <location>
        <begin position="100"/>
        <end position="112"/>
    </location>
</feature>
<sequence>MKQQPEAHPRLAQYMRLDDKDDDKRAVRQAVDKLIEKKTRYRVAAQNNLLPFNKSLSEAAKAEAKNAGPPPPARSWLSRLTPWRTAKPGNAEGRANTDTAARSLSAAAPGARMTAPPNLPQPSGNAPGQVPGPRPENAATRAVSRVVAPPQGGPAGDRPPPVPDKVPEVPRKIPLDAPEVPRKIAPGAPDVPPKIPLDAPEAAPVHARSASPSGREQYSPAGSKSPADPVSRPVSPMDPTSRPVSPMDPTSRPVSPMSRPVSPMNTSAQPASPAFSSDVANRSLEHHLSSNEARGPGSSTSRSEPPPYRAPAVQQTKPAPKRRSM</sequence>
<feature type="compositionally biased region" description="Polar residues" evidence="1">
    <location>
        <begin position="210"/>
        <end position="222"/>
    </location>
</feature>
<keyword evidence="3" id="KW-1185">Reference proteome</keyword>
<feature type="compositionally biased region" description="Basic and acidic residues" evidence="1">
    <location>
        <begin position="165"/>
        <end position="182"/>
    </location>
</feature>
<dbReference type="EMBL" id="QOIM01000040">
    <property type="protein sequence ID" value="RCG15760.1"/>
    <property type="molecule type" value="Genomic_DNA"/>
</dbReference>
<feature type="region of interest" description="Disordered" evidence="1">
    <location>
        <begin position="60"/>
        <end position="325"/>
    </location>
</feature>
<organism evidence="2 3">
    <name type="scientific">Streptomyces reniochalinae</name>
    <dbReference type="NCBI Taxonomy" id="2250578"/>
    <lineage>
        <taxon>Bacteria</taxon>
        <taxon>Bacillati</taxon>
        <taxon>Actinomycetota</taxon>
        <taxon>Actinomycetes</taxon>
        <taxon>Kitasatosporales</taxon>
        <taxon>Streptomycetaceae</taxon>
        <taxon>Streptomyces</taxon>
    </lineage>
</organism>
<accession>A0A367EEW5</accession>
<feature type="region of interest" description="Disordered" evidence="1">
    <location>
        <begin position="1"/>
        <end position="24"/>
    </location>
</feature>
<dbReference type="Proteomes" id="UP000253507">
    <property type="component" value="Unassembled WGS sequence"/>
</dbReference>
<protein>
    <submittedName>
        <fullName evidence="2">Uncharacterized protein</fullName>
    </submittedName>
</protein>
<comment type="caution">
    <text evidence="2">The sequence shown here is derived from an EMBL/GenBank/DDBJ whole genome shotgun (WGS) entry which is preliminary data.</text>
</comment>
<dbReference type="RefSeq" id="WP_114017427.1">
    <property type="nucleotide sequence ID" value="NZ_QOIM01000040.1"/>
</dbReference>
<dbReference type="AlphaFoldDB" id="A0A367EEW5"/>
<evidence type="ECO:0000313" key="3">
    <source>
        <dbReference type="Proteomes" id="UP000253507"/>
    </source>
</evidence>
<name>A0A367EEW5_9ACTN</name>
<proteinExistence type="predicted"/>
<feature type="compositionally biased region" description="Polar residues" evidence="1">
    <location>
        <begin position="265"/>
        <end position="280"/>
    </location>
</feature>
<feature type="compositionally biased region" description="Low complexity" evidence="1">
    <location>
        <begin position="251"/>
        <end position="264"/>
    </location>
</feature>
<gene>
    <name evidence="2" type="ORF">DQ392_22030</name>
</gene>
<evidence type="ECO:0000313" key="2">
    <source>
        <dbReference type="EMBL" id="RCG15760.1"/>
    </source>
</evidence>
<dbReference type="OrthoDB" id="9857121at2"/>
<evidence type="ECO:0000256" key="1">
    <source>
        <dbReference type="SAM" id="MobiDB-lite"/>
    </source>
</evidence>